<feature type="region of interest" description="Disordered" evidence="1">
    <location>
        <begin position="1"/>
        <end position="48"/>
    </location>
</feature>
<keyword evidence="3" id="KW-1185">Reference proteome</keyword>
<dbReference type="EMBL" id="JADFTS010000009">
    <property type="protein sequence ID" value="KAF9589919.1"/>
    <property type="molecule type" value="Genomic_DNA"/>
</dbReference>
<sequence length="351" mass="38235">MQDLLPPSSLDPKEIEGTEQNAAFGTCHKQKLSTEGLEKDNSPYDDGSEIHVPAVKEVIISGKSSSQASLRSRVHSTSQLLPSLSVDPVVAAGSRLFLEQNCNDEVCRNSTVPIDKGPLKANLSLTAVSEIVDPAGEGTCQASSFGCVRKEDNAKPCDKLVKMTSSIDFTICNSPEKTRPLCSNRMVESGHAADSSSAFQSSCSVLPVASRERKIVESGLTTFSGIPTEANEVTDDTHSESDKGDDIVEQELKTTEEFQKAKLEESCIVVDVKELPFVPHHTGRQRSYKKKFRDALASRMRLAKKQENEQLATWQGDTSNPRTECSSPSVLTGDLKKSSTHDTSESEWELL</sequence>
<feature type="compositionally biased region" description="Polar residues" evidence="1">
    <location>
        <begin position="309"/>
        <end position="330"/>
    </location>
</feature>
<feature type="compositionally biased region" description="Basic and acidic residues" evidence="1">
    <location>
        <begin position="334"/>
        <end position="344"/>
    </location>
</feature>
<dbReference type="OrthoDB" id="778244at2759"/>
<gene>
    <name evidence="2" type="ORF">IFM89_029535</name>
</gene>
<feature type="region of interest" description="Disordered" evidence="1">
    <location>
        <begin position="307"/>
        <end position="351"/>
    </location>
</feature>
<evidence type="ECO:0000313" key="3">
    <source>
        <dbReference type="Proteomes" id="UP000631114"/>
    </source>
</evidence>
<evidence type="ECO:0000313" key="2">
    <source>
        <dbReference type="EMBL" id="KAF9589919.1"/>
    </source>
</evidence>
<accession>A0A835GYR2</accession>
<protein>
    <submittedName>
        <fullName evidence="2">Uncharacterized protein</fullName>
    </submittedName>
</protein>
<dbReference type="PANTHER" id="PTHR34659:SF1">
    <property type="entry name" value="PROTEIN EGT2"/>
    <property type="match status" value="1"/>
</dbReference>
<comment type="caution">
    <text evidence="2">The sequence shown here is derived from an EMBL/GenBank/DDBJ whole genome shotgun (WGS) entry which is preliminary data.</text>
</comment>
<dbReference type="Proteomes" id="UP000631114">
    <property type="component" value="Unassembled WGS sequence"/>
</dbReference>
<name>A0A835GYR2_9MAGN</name>
<organism evidence="2 3">
    <name type="scientific">Coptis chinensis</name>
    <dbReference type="NCBI Taxonomy" id="261450"/>
    <lineage>
        <taxon>Eukaryota</taxon>
        <taxon>Viridiplantae</taxon>
        <taxon>Streptophyta</taxon>
        <taxon>Embryophyta</taxon>
        <taxon>Tracheophyta</taxon>
        <taxon>Spermatophyta</taxon>
        <taxon>Magnoliopsida</taxon>
        <taxon>Ranunculales</taxon>
        <taxon>Ranunculaceae</taxon>
        <taxon>Coptidoideae</taxon>
        <taxon>Coptis</taxon>
    </lineage>
</organism>
<dbReference type="PANTHER" id="PTHR34659">
    <property type="entry name" value="BNAA05G11610D PROTEIN"/>
    <property type="match status" value="1"/>
</dbReference>
<reference evidence="2 3" key="1">
    <citation type="submission" date="2020-10" db="EMBL/GenBank/DDBJ databases">
        <title>The Coptis chinensis genome and diversification of protoberbering-type alkaloids.</title>
        <authorList>
            <person name="Wang B."/>
            <person name="Shu S."/>
            <person name="Song C."/>
            <person name="Liu Y."/>
        </authorList>
    </citation>
    <scope>NUCLEOTIDE SEQUENCE [LARGE SCALE GENOMIC DNA]</scope>
    <source>
        <strain evidence="2">HL-2020</strain>
        <tissue evidence="2">Leaf</tissue>
    </source>
</reference>
<dbReference type="InterPro" id="IPR053273">
    <property type="entry name" value="CST_Regulator"/>
</dbReference>
<evidence type="ECO:0000256" key="1">
    <source>
        <dbReference type="SAM" id="MobiDB-lite"/>
    </source>
</evidence>
<proteinExistence type="predicted"/>
<dbReference type="AlphaFoldDB" id="A0A835GYR2"/>